<dbReference type="InterPro" id="IPR001304">
    <property type="entry name" value="C-type_lectin-like"/>
</dbReference>
<evidence type="ECO:0000313" key="3">
    <source>
        <dbReference type="EMBL" id="AIB03205.1"/>
    </source>
</evidence>
<name>A0A060D3R5_9GAMA</name>
<sequence>MSPINPNFKVLECIKMAIKKVSIWDILLIILFGIIFIITFTLGCLALHKKLTDIRIGNYTFPDKPSAEEIKLLILKPIDNSTNFNPEPIPGGDPKYPDAMFKFPISGFKPYVLNNSLLQEWPKCNTCVRRVASYLWKDRCYYIPPKKYTFEECFQVCANFSQCYYFYAPQDVDDSIIRGNLKAHEDLWIGVFKKDLSLLWETTDKMSNYSVWDVHGSYCAYIIKNQPTPISYFNCQSLKHCLCSGVSTPPPVLQPHRRH</sequence>
<protein>
    <submittedName>
        <fullName evidence="3">Putative glycoprotein</fullName>
    </submittedName>
</protein>
<feature type="transmembrane region" description="Helical" evidence="1">
    <location>
        <begin position="26"/>
        <end position="47"/>
    </location>
</feature>
<dbReference type="RefSeq" id="YP_009042029.1">
    <property type="nucleotide sequence ID" value="NC_024303.1"/>
</dbReference>
<evidence type="ECO:0000256" key="1">
    <source>
        <dbReference type="SAM" id="Phobius"/>
    </source>
</evidence>
<keyword evidence="1" id="KW-0812">Transmembrane</keyword>
<dbReference type="Proteomes" id="UP000121539">
    <property type="component" value="Segment"/>
</dbReference>
<dbReference type="SUPFAM" id="SSF56436">
    <property type="entry name" value="C-type lectin-like"/>
    <property type="match status" value="1"/>
</dbReference>
<keyword evidence="4" id="KW-1185">Reference proteome</keyword>
<reference evidence="3 4" key="1">
    <citation type="journal article" date="2014" name="J. Gen. Virol.">
        <title>Novel gammaherpesvirus functions encoded by bovine herpesvirus 6 (bovine lymphotropic virus).</title>
        <authorList>
            <person name="Jia J."/>
            <person name="Delhon G."/>
            <person name="Tulman E.R."/>
            <person name="Diel D.G."/>
            <person name="Osorio F.A."/>
            <person name="Wen X."/>
            <person name="Kutish G.F."/>
            <person name="Rock D.L."/>
        </authorList>
    </citation>
    <scope>NUCLEOTIDE SEQUENCE [LARGE SCALE GENOMIC DNA]</scope>
    <source>
        <strain evidence="3">Pennsylvania 47</strain>
    </source>
</reference>
<dbReference type="GeneID" id="19620184"/>
<evidence type="ECO:0000313" key="4">
    <source>
        <dbReference type="Proteomes" id="UP000121539"/>
    </source>
</evidence>
<feature type="domain" description="C-type lectin" evidence="2">
    <location>
        <begin position="136"/>
        <end position="244"/>
    </location>
</feature>
<dbReference type="Gene3D" id="3.10.100.10">
    <property type="entry name" value="Mannose-Binding Protein A, subunit A"/>
    <property type="match status" value="1"/>
</dbReference>
<accession>A0A060D3R5</accession>
<evidence type="ECO:0000259" key="2">
    <source>
        <dbReference type="PROSITE" id="PS50041"/>
    </source>
</evidence>
<dbReference type="InterPro" id="IPR016187">
    <property type="entry name" value="CTDL_fold"/>
</dbReference>
<proteinExistence type="predicted"/>
<dbReference type="KEGG" id="vg:19620184"/>
<dbReference type="CDD" id="cd00037">
    <property type="entry name" value="CLECT"/>
    <property type="match status" value="1"/>
</dbReference>
<keyword evidence="1" id="KW-1133">Transmembrane helix</keyword>
<keyword evidence="1" id="KW-0472">Membrane</keyword>
<gene>
    <name evidence="3" type="primary">Bov7</name>
    <name evidence="3" type="ORF">BoHV6Bov7</name>
</gene>
<organism evidence="3 4">
    <name type="scientific">Bovine gammaherpesvirus 6</name>
    <dbReference type="NCBI Taxonomy" id="1504288"/>
    <lineage>
        <taxon>Viruses</taxon>
        <taxon>Duplodnaviria</taxon>
        <taxon>Heunggongvirae</taxon>
        <taxon>Peploviricota</taxon>
        <taxon>Herviviricetes</taxon>
        <taxon>Herpesvirales</taxon>
        <taxon>Orthoherpesviridae</taxon>
        <taxon>Gammaherpesvirinae</taxon>
        <taxon>Macavirus</taxon>
        <taxon>Macavirus bovinegamma6</taxon>
    </lineage>
</organism>
<dbReference type="InterPro" id="IPR016186">
    <property type="entry name" value="C-type_lectin-like/link_sf"/>
</dbReference>
<dbReference type="OrthoDB" id="25096at10239"/>
<dbReference type="Pfam" id="PF00059">
    <property type="entry name" value="Lectin_C"/>
    <property type="match status" value="1"/>
</dbReference>
<dbReference type="PROSITE" id="PS50041">
    <property type="entry name" value="C_TYPE_LECTIN_2"/>
    <property type="match status" value="1"/>
</dbReference>
<dbReference type="EMBL" id="KJ705001">
    <property type="protein sequence ID" value="AIB03205.1"/>
    <property type="molecule type" value="Genomic_DNA"/>
</dbReference>